<dbReference type="OrthoDB" id="3854560at2"/>
<dbReference type="eggNOG" id="ENOG503207D">
    <property type="taxonomic scope" value="Bacteria"/>
</dbReference>
<dbReference type="Proteomes" id="UP000027178">
    <property type="component" value="Unassembled WGS sequence"/>
</dbReference>
<comment type="caution">
    <text evidence="1">The sequence shown here is derived from an EMBL/GenBank/DDBJ whole genome shotgun (WGS) entry which is preliminary data.</text>
</comment>
<dbReference type="RefSeq" id="WP_051654008.1">
    <property type="nucleotide sequence ID" value="NZ_KK853997.1"/>
</dbReference>
<evidence type="ECO:0000313" key="1">
    <source>
        <dbReference type="EMBL" id="KDN83207.1"/>
    </source>
</evidence>
<proteinExistence type="predicted"/>
<dbReference type="AlphaFoldDB" id="A0A066YPT0"/>
<name>A0A066YPT0_9ACTN</name>
<dbReference type="EMBL" id="JNBY01000095">
    <property type="protein sequence ID" value="KDN83207.1"/>
    <property type="molecule type" value="Genomic_DNA"/>
</dbReference>
<organism evidence="1 2">
    <name type="scientific">Kitasatospora cheerisanensis KCTC 2395</name>
    <dbReference type="NCBI Taxonomy" id="1348663"/>
    <lineage>
        <taxon>Bacteria</taxon>
        <taxon>Bacillati</taxon>
        <taxon>Actinomycetota</taxon>
        <taxon>Actinomycetes</taxon>
        <taxon>Kitasatosporales</taxon>
        <taxon>Streptomycetaceae</taxon>
        <taxon>Kitasatospora</taxon>
    </lineage>
</organism>
<sequence>MSEHHPATADRLTAAVDRLADRFRAMPQSRLLGAVPDHPSRAAAALALAGRLADAARALEGLPPLPVPDCGVFAVGDQLAVTGHDLAAAAADRPEALAAALADLEATDRLTS</sequence>
<evidence type="ECO:0000313" key="2">
    <source>
        <dbReference type="Proteomes" id="UP000027178"/>
    </source>
</evidence>
<keyword evidence="2" id="KW-1185">Reference proteome</keyword>
<dbReference type="PATRIC" id="fig|1348663.4.peg.4526"/>
<gene>
    <name evidence="1" type="ORF">KCH_46890</name>
</gene>
<reference evidence="1 2" key="1">
    <citation type="submission" date="2014-05" db="EMBL/GenBank/DDBJ databases">
        <title>Draft Genome Sequence of Kitasatospora cheerisanensis KCTC 2395.</title>
        <authorList>
            <person name="Nam D.H."/>
        </authorList>
    </citation>
    <scope>NUCLEOTIDE SEQUENCE [LARGE SCALE GENOMIC DNA]</scope>
    <source>
        <strain evidence="1 2">KCTC 2395</strain>
    </source>
</reference>
<accession>A0A066YPT0</accession>
<dbReference type="HOGENOM" id="CLU_153265_0_0_11"/>
<protein>
    <submittedName>
        <fullName evidence="1">Uncharacterized protein</fullName>
    </submittedName>
</protein>